<dbReference type="EMBL" id="MTYJ01000306">
    <property type="protein sequence ID" value="OWA53174.1"/>
    <property type="molecule type" value="Genomic_DNA"/>
</dbReference>
<name>A0A9X6NH68_HYPEX</name>
<evidence type="ECO:0000256" key="1">
    <source>
        <dbReference type="SAM" id="MobiDB-lite"/>
    </source>
</evidence>
<feature type="region of interest" description="Disordered" evidence="1">
    <location>
        <begin position="130"/>
        <end position="158"/>
    </location>
</feature>
<accession>A0A9X6NH68</accession>
<reference evidence="3" key="1">
    <citation type="submission" date="2017-01" db="EMBL/GenBank/DDBJ databases">
        <title>Comparative genomics of anhydrobiosis in the tardigrade Hypsibius dujardini.</title>
        <authorList>
            <person name="Yoshida Y."/>
            <person name="Koutsovoulos G."/>
            <person name="Laetsch D."/>
            <person name="Stevens L."/>
            <person name="Kumar S."/>
            <person name="Horikawa D."/>
            <person name="Ishino K."/>
            <person name="Komine S."/>
            <person name="Tomita M."/>
            <person name="Blaxter M."/>
            <person name="Arakawa K."/>
        </authorList>
    </citation>
    <scope>NUCLEOTIDE SEQUENCE [LARGE SCALE GENOMIC DNA]</scope>
    <source>
        <strain evidence="3">Z151</strain>
    </source>
</reference>
<feature type="region of interest" description="Disordered" evidence="1">
    <location>
        <begin position="81"/>
        <end position="102"/>
    </location>
</feature>
<dbReference type="Proteomes" id="UP000192578">
    <property type="component" value="Unassembled WGS sequence"/>
</dbReference>
<gene>
    <name evidence="2" type="ORF">BV898_17608</name>
</gene>
<comment type="caution">
    <text evidence="2">The sequence shown here is derived from an EMBL/GenBank/DDBJ whole genome shotgun (WGS) entry which is preliminary data.</text>
</comment>
<organism evidence="2 3">
    <name type="scientific">Hypsibius exemplaris</name>
    <name type="common">Freshwater tardigrade</name>
    <dbReference type="NCBI Taxonomy" id="2072580"/>
    <lineage>
        <taxon>Eukaryota</taxon>
        <taxon>Metazoa</taxon>
        <taxon>Ecdysozoa</taxon>
        <taxon>Tardigrada</taxon>
        <taxon>Eutardigrada</taxon>
        <taxon>Parachela</taxon>
        <taxon>Hypsibioidea</taxon>
        <taxon>Hypsibiidae</taxon>
        <taxon>Hypsibius</taxon>
    </lineage>
</organism>
<proteinExistence type="predicted"/>
<keyword evidence="3" id="KW-1185">Reference proteome</keyword>
<feature type="compositionally biased region" description="Low complexity" evidence="1">
    <location>
        <begin position="130"/>
        <end position="144"/>
    </location>
</feature>
<protein>
    <submittedName>
        <fullName evidence="2">Uncharacterized protein</fullName>
    </submittedName>
</protein>
<evidence type="ECO:0000313" key="3">
    <source>
        <dbReference type="Proteomes" id="UP000192578"/>
    </source>
</evidence>
<sequence>MKENVFVSTCALYTGTDNKFTLDRTTPRESVRFPSSMEFFMLVFVTAICLRNILPISSAPISDGDDRTLLLRRHFRADLPTGNFNPEPSRFKRDGGSGGGGGGAAVGASLVELMASIQKMQTMLALFRGTDAAPPTDPAPENGEQPPPPPGDAGAGGSVDMAKMMQMMMLMNAMNSGRGGGKSG</sequence>
<evidence type="ECO:0000313" key="2">
    <source>
        <dbReference type="EMBL" id="OWA53174.1"/>
    </source>
</evidence>
<dbReference type="AlphaFoldDB" id="A0A9X6NH68"/>